<keyword evidence="3" id="KW-1185">Reference proteome</keyword>
<dbReference type="EMBL" id="JBHLTC010000006">
    <property type="protein sequence ID" value="MFC0623819.1"/>
    <property type="molecule type" value="Genomic_DNA"/>
</dbReference>
<evidence type="ECO:0000256" key="1">
    <source>
        <dbReference type="SAM" id="Coils"/>
    </source>
</evidence>
<evidence type="ECO:0000313" key="3">
    <source>
        <dbReference type="Proteomes" id="UP001589890"/>
    </source>
</evidence>
<organism evidence="2 3">
    <name type="scientific">Kribbella deserti</name>
    <dbReference type="NCBI Taxonomy" id="1926257"/>
    <lineage>
        <taxon>Bacteria</taxon>
        <taxon>Bacillati</taxon>
        <taxon>Actinomycetota</taxon>
        <taxon>Actinomycetes</taxon>
        <taxon>Propionibacteriales</taxon>
        <taxon>Kribbellaceae</taxon>
        <taxon>Kribbella</taxon>
    </lineage>
</organism>
<gene>
    <name evidence="2" type="ORF">ACFFGN_07080</name>
</gene>
<feature type="coiled-coil region" evidence="1">
    <location>
        <begin position="57"/>
        <end position="116"/>
    </location>
</feature>
<evidence type="ECO:0000313" key="2">
    <source>
        <dbReference type="EMBL" id="MFC0623819.1"/>
    </source>
</evidence>
<name>A0ABV6QGP9_9ACTN</name>
<dbReference type="Proteomes" id="UP001589890">
    <property type="component" value="Unassembled WGS sequence"/>
</dbReference>
<keyword evidence="1" id="KW-0175">Coiled coil</keyword>
<accession>A0ABV6QGP9</accession>
<comment type="caution">
    <text evidence="2">The sequence shown here is derived from an EMBL/GenBank/DDBJ whole genome shotgun (WGS) entry which is preliminary data.</text>
</comment>
<evidence type="ECO:0008006" key="4">
    <source>
        <dbReference type="Google" id="ProtNLM"/>
    </source>
</evidence>
<proteinExistence type="predicted"/>
<sequence length="120" mass="13663">MEWTPVIVALLGAGVLRYLESVARWYLRRRAAATPAGQRAALLSEADLTVAVVAHARDELAEDNRRLREQIVEERARHAEDRAVWAGEKAGMRAEIDTLEAKLRAVLHEVEEFKRRHREA</sequence>
<protein>
    <recommendedName>
        <fullName evidence="4">DUF2746 domain-containing protein</fullName>
    </recommendedName>
</protein>
<dbReference type="RefSeq" id="WP_380044519.1">
    <property type="nucleotide sequence ID" value="NZ_JBHLTC010000006.1"/>
</dbReference>
<reference evidence="2 3" key="1">
    <citation type="submission" date="2024-09" db="EMBL/GenBank/DDBJ databases">
        <authorList>
            <person name="Sun Q."/>
            <person name="Mori K."/>
        </authorList>
    </citation>
    <scope>NUCLEOTIDE SEQUENCE [LARGE SCALE GENOMIC DNA]</scope>
    <source>
        <strain evidence="2 3">CGMCC 1.15906</strain>
    </source>
</reference>